<dbReference type="PROSITE" id="PS00232">
    <property type="entry name" value="CADHERIN_1"/>
    <property type="match status" value="1"/>
</dbReference>
<evidence type="ECO:0000256" key="6">
    <source>
        <dbReference type="ARBA" id="ARBA00022989"/>
    </source>
</evidence>
<keyword evidence="4 9" id="KW-0106">Calcium</keyword>
<dbReference type="EMBL" id="LNIX01000009">
    <property type="protein sequence ID" value="OXA50130.1"/>
    <property type="molecule type" value="Genomic_DNA"/>
</dbReference>
<keyword evidence="8" id="KW-0325">Glycoprotein</keyword>
<dbReference type="GO" id="GO:0005509">
    <property type="term" value="F:calcium ion binding"/>
    <property type="evidence" value="ECO:0007669"/>
    <property type="project" value="UniProtKB-UniRule"/>
</dbReference>
<dbReference type="PRINTS" id="PR00205">
    <property type="entry name" value="CADHERIN"/>
</dbReference>
<dbReference type="GO" id="GO:0009653">
    <property type="term" value="P:anatomical structure morphogenesis"/>
    <property type="evidence" value="ECO:0007669"/>
    <property type="project" value="UniProtKB-ARBA"/>
</dbReference>
<dbReference type="STRING" id="158441.A0A226DYK0"/>
<protein>
    <submittedName>
        <fullName evidence="11">Cadherin-23</fullName>
    </submittedName>
</protein>
<dbReference type="GO" id="GO:0060429">
    <property type="term" value="P:epithelium development"/>
    <property type="evidence" value="ECO:0007669"/>
    <property type="project" value="UniProtKB-ARBA"/>
</dbReference>
<evidence type="ECO:0000256" key="5">
    <source>
        <dbReference type="ARBA" id="ARBA00022889"/>
    </source>
</evidence>
<dbReference type="AlphaFoldDB" id="A0A226DYK0"/>
<keyword evidence="7" id="KW-0472">Membrane</keyword>
<dbReference type="PANTHER" id="PTHR24026:SF136">
    <property type="entry name" value="PROTOCADHERIN-23"/>
    <property type="match status" value="1"/>
</dbReference>
<dbReference type="Gene3D" id="2.60.40.60">
    <property type="entry name" value="Cadherins"/>
    <property type="match status" value="7"/>
</dbReference>
<dbReference type="CDD" id="cd11304">
    <property type="entry name" value="Cadherin_repeat"/>
    <property type="match status" value="7"/>
</dbReference>
<sequence length="967" mass="106984">MRFINSLASRDAVEMSLFSIKSWFIVLFVGLSINVVGHGPRGVSGQARANMSPSFVNGGDLSKVSVPEDTPVGSVVYRLKGMDPEGGELTYSISGEYLRVNKKSGDLTLIKALDREAEPKIDVIISLTDDGFGSEPSTVSLRREIYIQDRNDNPPIFHKRPYTFKVVERARVGSTVFADIPITDADFGINAQVNLTCSYEDTPLACRTFSVASEKVGDGKYIGIISLAIPLDYETHSSYAMTMKATDGVNNATAMVTISVQDLQDQAPKFYGGPYVFKVKENSPAGTKVGEISVQDADVGNPRALQLRLIDEADNEYFRLNEIQRDPYTGTYTAVVETTNNTLDAEDEFIRENLGVYELILEARELPLDSDDLEPTLITRTGMAVMVKDEDDHIPEFRPSTFTRILKIPYNAGESWTFPDFRVEVEDGDVDSYNSKFELKFDWNLENHKVPVDKVFQFVTPTQDHPTIQSKGIITMEVTNVSLLSPGVKIDLQIGAYQKGHLVSNLNVPIEVASGPKILPAFSQNVYKFSVPEDIPEGGLIAKISARNHDEIDGVKYTLIGAAAERFSVDENTGEIRCKLACLDFEKDKSHFFLIRAKAGDAVDEEVFALFHLDVLEKNDNRPEFVNVPGIMTQTANGNVMKRAVQDGADKFDPPFLVKALDPDSDDKITYSVNDHSMSSSGITIDPETGELLLTKPLRWSESGEHKLTVTATDTTGKFSIQQVLLVVQAVQNIPPTFPYQVEQIQVPETLQKGSQVLTVKAHDPDGQDASIKYSIDYQPMADLFVIEEGTGTIRLNGDLDYDLKQRVYRVQVRAEDEGKPSESAKAFVEIAVLPVNDESPKFLKNTYSAEISETSPKHSTVITLRAKDIDEDADLEYGLACPCQTWDASGSMGSSEDAERFFKSLSINPENGEVILQDTFSHKQTAVLEFIANVVDRNGITFQNDSAAVTVLYILLKFLIDQTIID</sequence>
<dbReference type="InterPro" id="IPR002126">
    <property type="entry name" value="Cadherin-like_dom"/>
</dbReference>
<dbReference type="OMA" id="WRNKRSP"/>
<evidence type="ECO:0000256" key="2">
    <source>
        <dbReference type="ARBA" id="ARBA00022692"/>
    </source>
</evidence>
<evidence type="ECO:0000256" key="9">
    <source>
        <dbReference type="PROSITE-ProRule" id="PRU00043"/>
    </source>
</evidence>
<organism evidence="11 12">
    <name type="scientific">Folsomia candida</name>
    <name type="common">Springtail</name>
    <dbReference type="NCBI Taxonomy" id="158441"/>
    <lineage>
        <taxon>Eukaryota</taxon>
        <taxon>Metazoa</taxon>
        <taxon>Ecdysozoa</taxon>
        <taxon>Arthropoda</taxon>
        <taxon>Hexapoda</taxon>
        <taxon>Collembola</taxon>
        <taxon>Entomobryomorpha</taxon>
        <taxon>Isotomoidea</taxon>
        <taxon>Isotomidae</taxon>
        <taxon>Proisotominae</taxon>
        <taxon>Folsomia</taxon>
    </lineage>
</organism>
<dbReference type="SMART" id="SM00112">
    <property type="entry name" value="CA"/>
    <property type="match status" value="6"/>
</dbReference>
<comment type="caution">
    <text evidence="11">The sequence shown here is derived from an EMBL/GenBank/DDBJ whole genome shotgun (WGS) entry which is preliminary data.</text>
</comment>
<keyword evidence="2" id="KW-0812">Transmembrane</keyword>
<keyword evidence="3" id="KW-0677">Repeat</keyword>
<dbReference type="Pfam" id="PF00028">
    <property type="entry name" value="Cadherin"/>
    <property type="match status" value="2"/>
</dbReference>
<keyword evidence="5" id="KW-0130">Cell adhesion</keyword>
<dbReference type="InterPro" id="IPR020894">
    <property type="entry name" value="Cadherin_CS"/>
</dbReference>
<feature type="domain" description="Cadherin" evidence="10">
    <location>
        <begin position="64"/>
        <end position="157"/>
    </location>
</feature>
<dbReference type="InterPro" id="IPR015919">
    <property type="entry name" value="Cadherin-like_sf"/>
</dbReference>
<evidence type="ECO:0000256" key="7">
    <source>
        <dbReference type="ARBA" id="ARBA00023136"/>
    </source>
</evidence>
<evidence type="ECO:0000256" key="1">
    <source>
        <dbReference type="ARBA" id="ARBA00004370"/>
    </source>
</evidence>
<feature type="domain" description="Cadherin" evidence="10">
    <location>
        <begin position="658"/>
        <end position="738"/>
    </location>
</feature>
<keyword evidence="12" id="KW-1185">Reference proteome</keyword>
<evidence type="ECO:0000313" key="11">
    <source>
        <dbReference type="EMBL" id="OXA50130.1"/>
    </source>
</evidence>
<dbReference type="OrthoDB" id="6491773at2759"/>
<name>A0A226DYK0_FOLCA</name>
<comment type="subcellular location">
    <subcellularLocation>
        <location evidence="1">Membrane</location>
    </subcellularLocation>
</comment>
<evidence type="ECO:0000256" key="3">
    <source>
        <dbReference type="ARBA" id="ARBA00022737"/>
    </source>
</evidence>
<dbReference type="Proteomes" id="UP000198287">
    <property type="component" value="Unassembled WGS sequence"/>
</dbReference>
<feature type="domain" description="Cadherin" evidence="10">
    <location>
        <begin position="523"/>
        <end position="625"/>
    </location>
</feature>
<reference evidence="11 12" key="1">
    <citation type="submission" date="2015-12" db="EMBL/GenBank/DDBJ databases">
        <title>The genome of Folsomia candida.</title>
        <authorList>
            <person name="Faddeeva A."/>
            <person name="Derks M.F."/>
            <person name="Anvar Y."/>
            <person name="Smit S."/>
            <person name="Van Straalen N."/>
            <person name="Roelofs D."/>
        </authorList>
    </citation>
    <scope>NUCLEOTIDE SEQUENCE [LARGE SCALE GENOMIC DNA]</scope>
    <source>
        <strain evidence="11 12">VU population</strain>
        <tissue evidence="11">Whole body</tissue>
    </source>
</reference>
<evidence type="ECO:0000256" key="4">
    <source>
        <dbReference type="ARBA" id="ARBA00022837"/>
    </source>
</evidence>
<evidence type="ECO:0000259" key="10">
    <source>
        <dbReference type="PROSITE" id="PS50268"/>
    </source>
</evidence>
<feature type="domain" description="Cadherin" evidence="10">
    <location>
        <begin position="739"/>
        <end position="843"/>
    </location>
</feature>
<evidence type="ECO:0000256" key="8">
    <source>
        <dbReference type="ARBA" id="ARBA00023180"/>
    </source>
</evidence>
<keyword evidence="6" id="KW-1133">Transmembrane helix</keyword>
<feature type="domain" description="Cadherin" evidence="10">
    <location>
        <begin position="271"/>
        <end position="397"/>
    </location>
</feature>
<proteinExistence type="predicted"/>
<dbReference type="GO" id="GO:0005886">
    <property type="term" value="C:plasma membrane"/>
    <property type="evidence" value="ECO:0007669"/>
    <property type="project" value="InterPro"/>
</dbReference>
<dbReference type="FunFam" id="2.60.40.60:FF:000020">
    <property type="entry name" value="Dachsous cadherin-related 1b"/>
    <property type="match status" value="1"/>
</dbReference>
<accession>A0A226DYK0</accession>
<dbReference type="PANTHER" id="PTHR24026">
    <property type="entry name" value="FAT ATYPICAL CADHERIN-RELATED"/>
    <property type="match status" value="1"/>
</dbReference>
<dbReference type="SUPFAM" id="SSF49313">
    <property type="entry name" value="Cadherin-like"/>
    <property type="match status" value="7"/>
</dbReference>
<feature type="domain" description="Cadherin" evidence="10">
    <location>
        <begin position="158"/>
        <end position="270"/>
    </location>
</feature>
<gene>
    <name evidence="11" type="ORF">Fcan01_14896</name>
</gene>
<evidence type="ECO:0000313" key="12">
    <source>
        <dbReference type="Proteomes" id="UP000198287"/>
    </source>
</evidence>
<dbReference type="PROSITE" id="PS50268">
    <property type="entry name" value="CADHERIN_2"/>
    <property type="match status" value="6"/>
</dbReference>
<dbReference type="GO" id="GO:0007156">
    <property type="term" value="P:homophilic cell adhesion via plasma membrane adhesion molecules"/>
    <property type="evidence" value="ECO:0007669"/>
    <property type="project" value="InterPro"/>
</dbReference>